<reference evidence="3" key="1">
    <citation type="journal article" date="2013" name="Science">
        <title>Comparative analysis of bat genomes provides insight into the evolution of flight and immunity.</title>
        <authorList>
            <person name="Zhang G."/>
            <person name="Cowled C."/>
            <person name="Shi Z."/>
            <person name="Huang Z."/>
            <person name="Bishop-Lilly K.A."/>
            <person name="Fang X."/>
            <person name="Wynne J.W."/>
            <person name="Xiong Z."/>
            <person name="Baker M.L."/>
            <person name="Zhao W."/>
            <person name="Tachedjian M."/>
            <person name="Zhu Y."/>
            <person name="Zhou P."/>
            <person name="Jiang X."/>
            <person name="Ng J."/>
            <person name="Yang L."/>
            <person name="Wu L."/>
            <person name="Xiao J."/>
            <person name="Feng Y."/>
            <person name="Chen Y."/>
            <person name="Sun X."/>
            <person name="Zhang Y."/>
            <person name="Marsh G.A."/>
            <person name="Crameri G."/>
            <person name="Broder C.C."/>
            <person name="Frey K.G."/>
            <person name="Wang L.F."/>
            <person name="Wang J."/>
        </authorList>
    </citation>
    <scope>NUCLEOTIDE SEQUENCE [LARGE SCALE GENOMIC DNA]</scope>
</reference>
<feature type="compositionally biased region" description="Basic and acidic residues" evidence="1">
    <location>
        <begin position="58"/>
        <end position="72"/>
    </location>
</feature>
<accession>L5LFC1</accession>
<dbReference type="AlphaFoldDB" id="L5LFC1"/>
<evidence type="ECO:0000313" key="2">
    <source>
        <dbReference type="EMBL" id="ELK24348.1"/>
    </source>
</evidence>
<keyword evidence="3" id="KW-1185">Reference proteome</keyword>
<proteinExistence type="predicted"/>
<dbReference type="Proteomes" id="UP000010556">
    <property type="component" value="Unassembled WGS sequence"/>
</dbReference>
<gene>
    <name evidence="2" type="ORF">MDA_GLEAN10017913</name>
</gene>
<evidence type="ECO:0000256" key="1">
    <source>
        <dbReference type="SAM" id="MobiDB-lite"/>
    </source>
</evidence>
<feature type="region of interest" description="Disordered" evidence="1">
    <location>
        <begin position="58"/>
        <end position="97"/>
    </location>
</feature>
<sequence length="97" mass="10374">MGLLPSMLLGPAGLWGSPCLNIAICVKHPGRALPAHAKTVSRSVYKKLIMLLVYGEENRSSARDPGDAHKGQTGEQSGLQHHRLLPIPGVLHPLGRV</sequence>
<dbReference type="EMBL" id="KB112964">
    <property type="protein sequence ID" value="ELK24348.1"/>
    <property type="molecule type" value="Genomic_DNA"/>
</dbReference>
<organism evidence="2 3">
    <name type="scientific">Myotis davidii</name>
    <name type="common">David's myotis</name>
    <dbReference type="NCBI Taxonomy" id="225400"/>
    <lineage>
        <taxon>Eukaryota</taxon>
        <taxon>Metazoa</taxon>
        <taxon>Chordata</taxon>
        <taxon>Craniata</taxon>
        <taxon>Vertebrata</taxon>
        <taxon>Euteleostomi</taxon>
        <taxon>Mammalia</taxon>
        <taxon>Eutheria</taxon>
        <taxon>Laurasiatheria</taxon>
        <taxon>Chiroptera</taxon>
        <taxon>Yangochiroptera</taxon>
        <taxon>Vespertilionidae</taxon>
        <taxon>Myotis</taxon>
    </lineage>
</organism>
<evidence type="ECO:0000313" key="3">
    <source>
        <dbReference type="Proteomes" id="UP000010556"/>
    </source>
</evidence>
<protein>
    <submittedName>
        <fullName evidence="2">Uncharacterized protein</fullName>
    </submittedName>
</protein>
<name>L5LFC1_MYODS</name>